<protein>
    <recommendedName>
        <fullName evidence="6">Glycosyltransferase</fullName>
    </recommendedName>
</protein>
<accession>A0A2S5VTT4</accession>
<keyword evidence="3" id="KW-0808">Transferase</keyword>
<dbReference type="PANTHER" id="PTHR12526:SF640">
    <property type="entry name" value="COLANIC ACID BIOSYNTHESIS GLYCOSYLTRANSFERASE WCAL-RELATED"/>
    <property type="match status" value="1"/>
</dbReference>
<dbReference type="PANTHER" id="PTHR12526">
    <property type="entry name" value="GLYCOSYLTRANSFERASE"/>
    <property type="match status" value="1"/>
</dbReference>
<dbReference type="Gene3D" id="3.40.50.2000">
    <property type="entry name" value="Glycogen Phosphorylase B"/>
    <property type="match status" value="1"/>
</dbReference>
<dbReference type="Pfam" id="PF13692">
    <property type="entry name" value="Glyco_trans_1_4"/>
    <property type="match status" value="1"/>
</dbReference>
<reference evidence="4 5" key="1">
    <citation type="submission" date="2018-02" db="EMBL/GenBank/DDBJ databases">
        <title>Bacteriophage NCPPB3778 and a type I-E CRISPR drive the evolution of the US Biological Select Agent, Rathayibacter toxicus.</title>
        <authorList>
            <person name="Davis E.W.II."/>
            <person name="Tabima J.F."/>
            <person name="Weisberg A.J."/>
            <person name="Lopes L.D."/>
            <person name="Wiseman M.S."/>
            <person name="Wiseman M.S."/>
            <person name="Pupko T."/>
            <person name="Belcher M.S."/>
            <person name="Sechler A.J."/>
            <person name="Tancos M.A."/>
            <person name="Schroeder B.K."/>
            <person name="Murray T.D."/>
            <person name="Luster D.G."/>
            <person name="Schneider W.L."/>
            <person name="Rogers E."/>
            <person name="Andreote F.D."/>
            <person name="Grunwald N.J."/>
            <person name="Putnam M.L."/>
            <person name="Chang J.H."/>
        </authorList>
    </citation>
    <scope>NUCLEOTIDE SEQUENCE [LARGE SCALE GENOMIC DNA]</scope>
    <source>
        <strain evidence="4 5">AY1B3</strain>
    </source>
</reference>
<evidence type="ECO:0008006" key="6">
    <source>
        <dbReference type="Google" id="ProtNLM"/>
    </source>
</evidence>
<proteinExistence type="inferred from homology"/>
<comment type="similarity">
    <text evidence="1">Belongs to the glycosyltransferase group 1 family. Glycosyltransferase 4 subfamily.</text>
</comment>
<evidence type="ECO:0000313" key="4">
    <source>
        <dbReference type="EMBL" id="PPF67803.1"/>
    </source>
</evidence>
<keyword evidence="2" id="KW-0328">Glycosyltransferase</keyword>
<name>A0A2S5VTT4_9MICO</name>
<dbReference type="Proteomes" id="UP000239241">
    <property type="component" value="Unassembled WGS sequence"/>
</dbReference>
<organism evidence="4 5">
    <name type="scientific">Clavibacter michiganensis</name>
    <dbReference type="NCBI Taxonomy" id="28447"/>
    <lineage>
        <taxon>Bacteria</taxon>
        <taxon>Bacillati</taxon>
        <taxon>Actinomycetota</taxon>
        <taxon>Actinomycetes</taxon>
        <taxon>Micrococcales</taxon>
        <taxon>Microbacteriaceae</taxon>
        <taxon>Clavibacter</taxon>
    </lineage>
</organism>
<gene>
    <name evidence="4" type="ORF">C5E16_08385</name>
</gene>
<dbReference type="SUPFAM" id="SSF53756">
    <property type="entry name" value="UDP-Glycosyltransferase/glycogen phosphorylase"/>
    <property type="match status" value="1"/>
</dbReference>
<dbReference type="EMBL" id="PSXY01000011">
    <property type="protein sequence ID" value="PPF67803.1"/>
    <property type="molecule type" value="Genomic_DNA"/>
</dbReference>
<evidence type="ECO:0000256" key="1">
    <source>
        <dbReference type="ARBA" id="ARBA00009481"/>
    </source>
</evidence>
<evidence type="ECO:0000313" key="5">
    <source>
        <dbReference type="Proteomes" id="UP000239241"/>
    </source>
</evidence>
<comment type="caution">
    <text evidence="4">The sequence shown here is derived from an EMBL/GenBank/DDBJ whole genome shotgun (WGS) entry which is preliminary data.</text>
</comment>
<dbReference type="GO" id="GO:0016757">
    <property type="term" value="F:glycosyltransferase activity"/>
    <property type="evidence" value="ECO:0007669"/>
    <property type="project" value="UniProtKB-KW"/>
</dbReference>
<sequence length="364" mass="39379">MSSRSQYAMYLAVLPSYRRECIALVRRRFGSAIRLFVSSAHLDESVKTGIDPDDYQEVGMRRLLGNRAFLQTGSWGDAIRSGTLVVDLNPRSVTAWMLLAVRAVLRRRTLVWGHLYPVLGASSVTARLRLLMRRVADGTITYTYSSRQQAQADLPGKPVWVAPNSLYPASEIVPVAAAASDSVLYVGRFAPAKKVDLLVRGFAELLHSTPGARLILIGGGETEPGVRELVDDLGLSAQVEMPGWLEGDAALRPYYERAFCTASPGFAGLGLTQSLGYGIPCAVARGERHSPEIELAETGGVRWFNGDDAAALGSALKDLYHGRDQLPLTSVSARVRELYSADAMAEGLAAALQAETQKLSEGEI</sequence>
<evidence type="ECO:0000256" key="2">
    <source>
        <dbReference type="ARBA" id="ARBA00022676"/>
    </source>
</evidence>
<dbReference type="AlphaFoldDB" id="A0A2S5VTT4"/>
<evidence type="ECO:0000256" key="3">
    <source>
        <dbReference type="ARBA" id="ARBA00022679"/>
    </source>
</evidence>